<evidence type="ECO:0000256" key="1">
    <source>
        <dbReference type="ARBA" id="ARBA00009013"/>
    </source>
</evidence>
<evidence type="ECO:0000313" key="4">
    <source>
        <dbReference type="EMBL" id="MBW5423807.1"/>
    </source>
</evidence>
<evidence type="ECO:0000259" key="3">
    <source>
        <dbReference type="PROSITE" id="PS50801"/>
    </source>
</evidence>
<comment type="similarity">
    <text evidence="1 2">Belongs to the anti-sigma-factor antagonist family.</text>
</comment>
<accession>A0ABS6YTE9</accession>
<name>A0ABS6YTE9_9ACTN</name>
<dbReference type="NCBIfam" id="TIGR00377">
    <property type="entry name" value="ant_ant_sig"/>
    <property type="match status" value="1"/>
</dbReference>
<organism evidence="4 5">
    <name type="scientific">Streptomyces anatolicus</name>
    <dbReference type="NCBI Taxonomy" id="2675858"/>
    <lineage>
        <taxon>Bacteria</taxon>
        <taxon>Bacillati</taxon>
        <taxon>Actinomycetota</taxon>
        <taxon>Actinomycetes</taxon>
        <taxon>Kitasatosporales</taxon>
        <taxon>Streptomycetaceae</taxon>
        <taxon>Streptomyces</taxon>
    </lineage>
</organism>
<evidence type="ECO:0000313" key="5">
    <source>
        <dbReference type="Proteomes" id="UP001197114"/>
    </source>
</evidence>
<dbReference type="InterPro" id="IPR003658">
    <property type="entry name" value="Anti-sigma_ant"/>
</dbReference>
<proteinExistence type="inferred from homology"/>
<dbReference type="PROSITE" id="PS50801">
    <property type="entry name" value="STAS"/>
    <property type="match status" value="1"/>
</dbReference>
<dbReference type="EMBL" id="WMBF01000229">
    <property type="protein sequence ID" value="MBW5423807.1"/>
    <property type="molecule type" value="Genomic_DNA"/>
</dbReference>
<evidence type="ECO:0000256" key="2">
    <source>
        <dbReference type="RuleBase" id="RU003749"/>
    </source>
</evidence>
<comment type="caution">
    <text evidence="4">The sequence shown here is derived from an EMBL/GenBank/DDBJ whole genome shotgun (WGS) entry which is preliminary data.</text>
</comment>
<dbReference type="InterPro" id="IPR002645">
    <property type="entry name" value="STAS_dom"/>
</dbReference>
<protein>
    <recommendedName>
        <fullName evidence="2">Anti-sigma factor antagonist</fullName>
    </recommendedName>
</protein>
<dbReference type="SUPFAM" id="SSF52091">
    <property type="entry name" value="SpoIIaa-like"/>
    <property type="match status" value="1"/>
</dbReference>
<reference evidence="4 5" key="1">
    <citation type="submission" date="2019-11" db="EMBL/GenBank/DDBJ databases">
        <authorList>
            <person name="Ay H."/>
        </authorList>
    </citation>
    <scope>NUCLEOTIDE SEQUENCE [LARGE SCALE GENOMIC DNA]</scope>
    <source>
        <strain evidence="4 5">BG9H</strain>
    </source>
</reference>
<keyword evidence="5" id="KW-1185">Reference proteome</keyword>
<gene>
    <name evidence="4" type="ORF">GKQ77_19945</name>
</gene>
<sequence>MPFPLPAASCIASVHTHGTGTLVRLCGEIDIATAPDISDYLDTLSYAGAAELLIDLRQVEFMDGSGVRLLNRARARGDGRLRVICTDPTTLRLLRHPSLRMWFDILDHLPLPVTDS</sequence>
<dbReference type="PANTHER" id="PTHR33495">
    <property type="entry name" value="ANTI-SIGMA FACTOR ANTAGONIST TM_1081-RELATED-RELATED"/>
    <property type="match status" value="1"/>
</dbReference>
<dbReference type="Gene3D" id="3.30.750.24">
    <property type="entry name" value="STAS domain"/>
    <property type="match status" value="1"/>
</dbReference>
<dbReference type="PANTHER" id="PTHR33495:SF2">
    <property type="entry name" value="ANTI-SIGMA FACTOR ANTAGONIST TM_1081-RELATED"/>
    <property type="match status" value="1"/>
</dbReference>
<dbReference type="Proteomes" id="UP001197114">
    <property type="component" value="Unassembled WGS sequence"/>
</dbReference>
<dbReference type="InterPro" id="IPR036513">
    <property type="entry name" value="STAS_dom_sf"/>
</dbReference>
<feature type="domain" description="STAS" evidence="3">
    <location>
        <begin position="22"/>
        <end position="70"/>
    </location>
</feature>
<dbReference type="Pfam" id="PF01740">
    <property type="entry name" value="STAS"/>
    <property type="match status" value="1"/>
</dbReference>
<dbReference type="CDD" id="cd07043">
    <property type="entry name" value="STAS_anti-anti-sigma_factors"/>
    <property type="match status" value="1"/>
</dbReference>